<dbReference type="SUPFAM" id="SSF57424">
    <property type="entry name" value="LDL receptor-like module"/>
    <property type="match status" value="1"/>
</dbReference>
<keyword evidence="4" id="KW-0472">Membrane</keyword>
<feature type="disulfide bond" evidence="2">
    <location>
        <begin position="142"/>
        <end position="157"/>
    </location>
</feature>
<reference evidence="5 6" key="1">
    <citation type="submission" date="2024-10" db="EMBL/GenBank/DDBJ databases">
        <authorList>
            <person name="Kim D."/>
        </authorList>
    </citation>
    <scope>NUCLEOTIDE SEQUENCE [LARGE SCALE GENOMIC DNA]</scope>
    <source>
        <strain evidence="5">BH-2024</strain>
    </source>
</reference>
<comment type="caution">
    <text evidence="2">Lacks conserved residue(s) required for the propagation of feature annotation.</text>
</comment>
<evidence type="ECO:0000256" key="3">
    <source>
        <dbReference type="SAM" id="MobiDB-lite"/>
    </source>
</evidence>
<dbReference type="InterPro" id="IPR036055">
    <property type="entry name" value="LDL_receptor-like_sf"/>
</dbReference>
<evidence type="ECO:0000256" key="4">
    <source>
        <dbReference type="SAM" id="Phobius"/>
    </source>
</evidence>
<name>A0ABD2LAP0_9BILA</name>
<dbReference type="AlphaFoldDB" id="A0ABD2LAP0"/>
<comment type="caution">
    <text evidence="5">The sequence shown here is derived from an EMBL/GenBank/DDBJ whole genome shotgun (WGS) entry which is preliminary data.</text>
</comment>
<sequence length="351" mass="40139">MVQDSLLLNNFIWDKISQQNETKIMTPYTEFLFDLDPHRFNGFLIVITNKMHITGESCHLFGNLFSLELNGHWTGIACSHYMVRYEPAPLHVRMVSPVFTNLFVRQLITMMLTVVRFSCPFGHEYLRQCPNHPLCIPSHLFCDSMDNCGMGSDELWCPIPSDQTDHAANNIEQQNYTSDEKQNLQIFHTIASSPILWAIVLLAFAAAHLLVITVVIVIRRRKQRLNCQQNTPTIRSMFINAMSFGAAGRQIPSMGLKRRSTHEGETIALLTLGLKNVLQTLPDTDQHDDDEHWHGMDYGTMEMGGDDGRGQHQEESNQYGNGYASGHPCQHLTVNRHQRENEGSKRVHWHQ</sequence>
<dbReference type="CDD" id="cd00112">
    <property type="entry name" value="LDLa"/>
    <property type="match status" value="1"/>
</dbReference>
<keyword evidence="4" id="KW-0812">Transmembrane</keyword>
<evidence type="ECO:0000313" key="5">
    <source>
        <dbReference type="EMBL" id="KAL3111957.1"/>
    </source>
</evidence>
<evidence type="ECO:0000256" key="2">
    <source>
        <dbReference type="PROSITE-ProRule" id="PRU00124"/>
    </source>
</evidence>
<dbReference type="EMBL" id="JBICBT010000491">
    <property type="protein sequence ID" value="KAL3111957.1"/>
    <property type="molecule type" value="Genomic_DNA"/>
</dbReference>
<feature type="compositionally biased region" description="Basic and acidic residues" evidence="3">
    <location>
        <begin position="306"/>
        <end position="315"/>
    </location>
</feature>
<dbReference type="Proteomes" id="UP001620626">
    <property type="component" value="Unassembled WGS sequence"/>
</dbReference>
<dbReference type="PROSITE" id="PS50068">
    <property type="entry name" value="LDLRA_2"/>
    <property type="match status" value="1"/>
</dbReference>
<gene>
    <name evidence="5" type="ORF">niasHT_015155</name>
</gene>
<keyword evidence="6" id="KW-1185">Reference proteome</keyword>
<keyword evidence="1 2" id="KW-1015">Disulfide bond</keyword>
<feature type="region of interest" description="Disordered" evidence="3">
    <location>
        <begin position="302"/>
        <end position="329"/>
    </location>
</feature>
<keyword evidence="4" id="KW-1133">Transmembrane helix</keyword>
<organism evidence="5 6">
    <name type="scientific">Heterodera trifolii</name>
    <dbReference type="NCBI Taxonomy" id="157864"/>
    <lineage>
        <taxon>Eukaryota</taxon>
        <taxon>Metazoa</taxon>
        <taxon>Ecdysozoa</taxon>
        <taxon>Nematoda</taxon>
        <taxon>Chromadorea</taxon>
        <taxon>Rhabditida</taxon>
        <taxon>Tylenchina</taxon>
        <taxon>Tylenchomorpha</taxon>
        <taxon>Tylenchoidea</taxon>
        <taxon>Heteroderidae</taxon>
        <taxon>Heteroderinae</taxon>
        <taxon>Heterodera</taxon>
    </lineage>
</organism>
<proteinExistence type="predicted"/>
<dbReference type="InterPro" id="IPR002172">
    <property type="entry name" value="LDrepeatLR_classA_rpt"/>
</dbReference>
<accession>A0ABD2LAP0</accession>
<dbReference type="SMART" id="SM00192">
    <property type="entry name" value="LDLa"/>
    <property type="match status" value="1"/>
</dbReference>
<evidence type="ECO:0000256" key="1">
    <source>
        <dbReference type="ARBA" id="ARBA00023157"/>
    </source>
</evidence>
<dbReference type="Gene3D" id="2.40.128.620">
    <property type="match status" value="1"/>
</dbReference>
<feature type="transmembrane region" description="Helical" evidence="4">
    <location>
        <begin position="195"/>
        <end position="218"/>
    </location>
</feature>
<evidence type="ECO:0000313" key="6">
    <source>
        <dbReference type="Proteomes" id="UP001620626"/>
    </source>
</evidence>
<protein>
    <submittedName>
        <fullName evidence="5">Uncharacterized protein</fullName>
    </submittedName>
</protein>